<dbReference type="Pfam" id="PF02518">
    <property type="entry name" value="HATPase_c"/>
    <property type="match status" value="1"/>
</dbReference>
<keyword evidence="11" id="KW-0902">Two-component regulatory system</keyword>
<dbReference type="Pfam" id="PF00512">
    <property type="entry name" value="HisKA"/>
    <property type="match status" value="1"/>
</dbReference>
<dbReference type="InterPro" id="IPR004358">
    <property type="entry name" value="Sig_transdc_His_kin-like_C"/>
</dbReference>
<evidence type="ECO:0000256" key="3">
    <source>
        <dbReference type="ARBA" id="ARBA00012438"/>
    </source>
</evidence>
<dbReference type="PRINTS" id="PR00344">
    <property type="entry name" value="BCTRLSENSOR"/>
</dbReference>
<keyword evidence="8 15" id="KW-0418">Kinase</keyword>
<dbReference type="InterPro" id="IPR005467">
    <property type="entry name" value="His_kinase_dom"/>
</dbReference>
<feature type="transmembrane region" description="Helical" evidence="13">
    <location>
        <begin position="12"/>
        <end position="34"/>
    </location>
</feature>
<feature type="domain" description="Histidine kinase" evidence="14">
    <location>
        <begin position="221"/>
        <end position="433"/>
    </location>
</feature>
<dbReference type="GO" id="GO:0016301">
    <property type="term" value="F:kinase activity"/>
    <property type="evidence" value="ECO:0007669"/>
    <property type="project" value="UniProtKB-KW"/>
</dbReference>
<comment type="subcellular location">
    <subcellularLocation>
        <location evidence="2">Membrane</location>
        <topology evidence="2">Multi-pass membrane protein</topology>
    </subcellularLocation>
</comment>
<dbReference type="InterPro" id="IPR036097">
    <property type="entry name" value="HisK_dim/P_sf"/>
</dbReference>
<comment type="catalytic activity">
    <reaction evidence="1">
        <text>ATP + protein L-histidine = ADP + protein N-phospho-L-histidine.</text>
        <dbReference type="EC" id="2.7.13.3"/>
    </reaction>
</comment>
<evidence type="ECO:0000256" key="9">
    <source>
        <dbReference type="ARBA" id="ARBA00022840"/>
    </source>
</evidence>
<dbReference type="SUPFAM" id="SSF47384">
    <property type="entry name" value="Homodimeric domain of signal transducing histidine kinase"/>
    <property type="match status" value="1"/>
</dbReference>
<evidence type="ECO:0000259" key="14">
    <source>
        <dbReference type="PROSITE" id="PS50109"/>
    </source>
</evidence>
<dbReference type="EMBL" id="CP071060">
    <property type="protein sequence ID" value="QSI77056.1"/>
    <property type="molecule type" value="Genomic_DNA"/>
</dbReference>
<dbReference type="InterPro" id="IPR050428">
    <property type="entry name" value="TCS_sensor_his_kinase"/>
</dbReference>
<name>A0ABX7M830_9RHOO</name>
<dbReference type="RefSeq" id="WP_206254615.1">
    <property type="nucleotide sequence ID" value="NZ_CP071060.1"/>
</dbReference>
<gene>
    <name evidence="15" type="ORF">JY500_21855</name>
</gene>
<evidence type="ECO:0000256" key="8">
    <source>
        <dbReference type="ARBA" id="ARBA00022777"/>
    </source>
</evidence>
<evidence type="ECO:0000256" key="11">
    <source>
        <dbReference type="ARBA" id="ARBA00023012"/>
    </source>
</evidence>
<evidence type="ECO:0000256" key="2">
    <source>
        <dbReference type="ARBA" id="ARBA00004141"/>
    </source>
</evidence>
<evidence type="ECO:0000256" key="7">
    <source>
        <dbReference type="ARBA" id="ARBA00022741"/>
    </source>
</evidence>
<dbReference type="EC" id="2.7.13.3" evidence="3"/>
<proteinExistence type="predicted"/>
<dbReference type="Gene3D" id="1.10.287.130">
    <property type="match status" value="1"/>
</dbReference>
<evidence type="ECO:0000256" key="10">
    <source>
        <dbReference type="ARBA" id="ARBA00022989"/>
    </source>
</evidence>
<dbReference type="PANTHER" id="PTHR45436">
    <property type="entry name" value="SENSOR HISTIDINE KINASE YKOH"/>
    <property type="match status" value="1"/>
</dbReference>
<keyword evidence="9" id="KW-0067">ATP-binding</keyword>
<evidence type="ECO:0000256" key="12">
    <source>
        <dbReference type="ARBA" id="ARBA00023136"/>
    </source>
</evidence>
<keyword evidence="16" id="KW-1185">Reference proteome</keyword>
<dbReference type="InterPro" id="IPR036890">
    <property type="entry name" value="HATPase_C_sf"/>
</dbReference>
<evidence type="ECO:0000313" key="16">
    <source>
        <dbReference type="Proteomes" id="UP000663570"/>
    </source>
</evidence>
<dbReference type="InterPro" id="IPR003594">
    <property type="entry name" value="HATPase_dom"/>
</dbReference>
<evidence type="ECO:0000256" key="5">
    <source>
        <dbReference type="ARBA" id="ARBA00022679"/>
    </source>
</evidence>
<protein>
    <recommendedName>
        <fullName evidence="3">histidine kinase</fullName>
        <ecNumber evidence="3">2.7.13.3</ecNumber>
    </recommendedName>
</protein>
<evidence type="ECO:0000256" key="4">
    <source>
        <dbReference type="ARBA" id="ARBA00022553"/>
    </source>
</evidence>
<dbReference type="PROSITE" id="PS51257">
    <property type="entry name" value="PROKAR_LIPOPROTEIN"/>
    <property type="match status" value="1"/>
</dbReference>
<evidence type="ECO:0000313" key="15">
    <source>
        <dbReference type="EMBL" id="QSI77056.1"/>
    </source>
</evidence>
<keyword evidence="6 13" id="KW-0812">Transmembrane</keyword>
<dbReference type="Gene3D" id="3.30.565.10">
    <property type="entry name" value="Histidine kinase-like ATPase, C-terminal domain"/>
    <property type="match status" value="1"/>
</dbReference>
<keyword evidence="12 13" id="KW-0472">Membrane</keyword>
<sequence>MSAPRSIRATVLGWQLGAMLLLGCVAVLAAYTLAVRSFETLRNLELAQIADAVARHGVEPDTDDDEQPGDFLSQVWNANGRLAYASHDPALPKPKKLGEFDFLYDDRSWHGFARTYGGQTILVAREAGARRELFMRISLPMLTVLAGLATLLTVLLGIRVNRALAPLSSLRAALSARDPSSLTPVPVDDAPRELVPLVGTLNGLLGRVEGLLEGQRRFIADAAHELRTPVTAIRLYAQLAQRADTAADRDSAIANIEASCLRAAHLVEQLLALARLDPDNGPGRAPVALELIAREGVIAQSPLAEARGIDLGLGDCDAVSVEGSDAELRMLLNNLIDNAVRYTPAGGQVDVSVHRTATGAVELRVEDSGPGIPEDAHQRVFERFFRLAGAEQPGTGLGLAIVKSIAERHAATVVLENRAEGGLRVRVCWPAAPA</sequence>
<dbReference type="SMART" id="SM00388">
    <property type="entry name" value="HisKA"/>
    <property type="match status" value="1"/>
</dbReference>
<evidence type="ECO:0000256" key="6">
    <source>
        <dbReference type="ARBA" id="ARBA00022692"/>
    </source>
</evidence>
<feature type="transmembrane region" description="Helical" evidence="13">
    <location>
        <begin position="139"/>
        <end position="158"/>
    </location>
</feature>
<dbReference type="SUPFAM" id="SSF55874">
    <property type="entry name" value="ATPase domain of HSP90 chaperone/DNA topoisomerase II/histidine kinase"/>
    <property type="match status" value="1"/>
</dbReference>
<dbReference type="InterPro" id="IPR003661">
    <property type="entry name" value="HisK_dim/P_dom"/>
</dbReference>
<evidence type="ECO:0000256" key="1">
    <source>
        <dbReference type="ARBA" id="ARBA00000085"/>
    </source>
</evidence>
<dbReference type="Proteomes" id="UP000663570">
    <property type="component" value="Chromosome"/>
</dbReference>
<keyword evidence="10 13" id="KW-1133">Transmembrane helix</keyword>
<keyword evidence="5" id="KW-0808">Transferase</keyword>
<keyword evidence="4" id="KW-0597">Phosphoprotein</keyword>
<dbReference type="SMART" id="SM00387">
    <property type="entry name" value="HATPase_c"/>
    <property type="match status" value="1"/>
</dbReference>
<keyword evidence="7" id="KW-0547">Nucleotide-binding</keyword>
<dbReference type="CDD" id="cd00082">
    <property type="entry name" value="HisKA"/>
    <property type="match status" value="1"/>
</dbReference>
<dbReference type="PROSITE" id="PS50109">
    <property type="entry name" value="HIS_KIN"/>
    <property type="match status" value="1"/>
</dbReference>
<evidence type="ECO:0000256" key="13">
    <source>
        <dbReference type="SAM" id="Phobius"/>
    </source>
</evidence>
<organism evidence="15 16">
    <name type="scientific">Niveibacterium microcysteis</name>
    <dbReference type="NCBI Taxonomy" id="2811415"/>
    <lineage>
        <taxon>Bacteria</taxon>
        <taxon>Pseudomonadati</taxon>
        <taxon>Pseudomonadota</taxon>
        <taxon>Betaproteobacteria</taxon>
        <taxon>Rhodocyclales</taxon>
        <taxon>Rhodocyclaceae</taxon>
        <taxon>Niveibacterium</taxon>
    </lineage>
</organism>
<accession>A0ABX7M830</accession>
<reference evidence="15 16" key="1">
    <citation type="submission" date="2021-02" db="EMBL/GenBank/DDBJ databases">
        <title>Niveibacterium changnyeongensis HC41.</title>
        <authorList>
            <person name="Kang M."/>
        </authorList>
    </citation>
    <scope>NUCLEOTIDE SEQUENCE [LARGE SCALE GENOMIC DNA]</scope>
    <source>
        <strain evidence="15 16">HC41</strain>
    </source>
</reference>
<dbReference type="PANTHER" id="PTHR45436:SF14">
    <property type="entry name" value="SENSOR PROTEIN QSEC"/>
    <property type="match status" value="1"/>
</dbReference>